<gene>
    <name evidence="1" type="ORF">PIB30_014087</name>
</gene>
<name>A0ABU6R5M5_9FABA</name>
<organism evidence="1 2">
    <name type="scientific">Stylosanthes scabra</name>
    <dbReference type="NCBI Taxonomy" id="79078"/>
    <lineage>
        <taxon>Eukaryota</taxon>
        <taxon>Viridiplantae</taxon>
        <taxon>Streptophyta</taxon>
        <taxon>Embryophyta</taxon>
        <taxon>Tracheophyta</taxon>
        <taxon>Spermatophyta</taxon>
        <taxon>Magnoliopsida</taxon>
        <taxon>eudicotyledons</taxon>
        <taxon>Gunneridae</taxon>
        <taxon>Pentapetalae</taxon>
        <taxon>rosids</taxon>
        <taxon>fabids</taxon>
        <taxon>Fabales</taxon>
        <taxon>Fabaceae</taxon>
        <taxon>Papilionoideae</taxon>
        <taxon>50 kb inversion clade</taxon>
        <taxon>dalbergioids sensu lato</taxon>
        <taxon>Dalbergieae</taxon>
        <taxon>Pterocarpus clade</taxon>
        <taxon>Stylosanthes</taxon>
    </lineage>
</organism>
<dbReference type="Proteomes" id="UP001341840">
    <property type="component" value="Unassembled WGS sequence"/>
</dbReference>
<evidence type="ECO:0000313" key="1">
    <source>
        <dbReference type="EMBL" id="MED6119716.1"/>
    </source>
</evidence>
<comment type="caution">
    <text evidence="1">The sequence shown here is derived from an EMBL/GenBank/DDBJ whole genome shotgun (WGS) entry which is preliminary data.</text>
</comment>
<evidence type="ECO:0000313" key="2">
    <source>
        <dbReference type="Proteomes" id="UP001341840"/>
    </source>
</evidence>
<reference evidence="1 2" key="1">
    <citation type="journal article" date="2023" name="Plants (Basel)">
        <title>Bridging the Gap: Combining Genomics and Transcriptomics Approaches to Understand Stylosanthes scabra, an Orphan Legume from the Brazilian Caatinga.</title>
        <authorList>
            <person name="Ferreira-Neto J.R.C."/>
            <person name="da Silva M.D."/>
            <person name="Binneck E."/>
            <person name="de Melo N.F."/>
            <person name="da Silva R.H."/>
            <person name="de Melo A.L.T.M."/>
            <person name="Pandolfi V."/>
            <person name="Bustamante F.O."/>
            <person name="Brasileiro-Vidal A.C."/>
            <person name="Benko-Iseppon A.M."/>
        </authorList>
    </citation>
    <scope>NUCLEOTIDE SEQUENCE [LARGE SCALE GENOMIC DNA]</scope>
    <source>
        <tissue evidence="1">Leaves</tissue>
    </source>
</reference>
<sequence>MTIIPRNLVRYVSSAEVGNLQKELVLSGGGNVTKSDTLESMELNCVLLFQDSKCEFRDSSLLYLLVHRPMGTSGNVNCSLSALVLTQDDLKKLAAEEPQ</sequence>
<accession>A0ABU6R5M5</accession>
<protein>
    <submittedName>
        <fullName evidence="1">Uncharacterized protein</fullName>
    </submittedName>
</protein>
<keyword evidence="2" id="KW-1185">Reference proteome</keyword>
<dbReference type="EMBL" id="JASCZI010030245">
    <property type="protein sequence ID" value="MED6119716.1"/>
    <property type="molecule type" value="Genomic_DNA"/>
</dbReference>
<proteinExistence type="predicted"/>